<name>A0A9D4G7K0_DREPO</name>
<keyword evidence="1" id="KW-1133">Transmembrane helix</keyword>
<comment type="caution">
    <text evidence="2">The sequence shown here is derived from an EMBL/GenBank/DDBJ whole genome shotgun (WGS) entry which is preliminary data.</text>
</comment>
<accession>A0A9D4G7K0</accession>
<reference evidence="2" key="1">
    <citation type="journal article" date="2019" name="bioRxiv">
        <title>The Genome of the Zebra Mussel, Dreissena polymorpha: A Resource for Invasive Species Research.</title>
        <authorList>
            <person name="McCartney M.A."/>
            <person name="Auch B."/>
            <person name="Kono T."/>
            <person name="Mallez S."/>
            <person name="Zhang Y."/>
            <person name="Obille A."/>
            <person name="Becker A."/>
            <person name="Abrahante J.E."/>
            <person name="Garbe J."/>
            <person name="Badalamenti J.P."/>
            <person name="Herman A."/>
            <person name="Mangelson H."/>
            <person name="Liachko I."/>
            <person name="Sullivan S."/>
            <person name="Sone E.D."/>
            <person name="Koren S."/>
            <person name="Silverstein K.A.T."/>
            <person name="Beckman K.B."/>
            <person name="Gohl D.M."/>
        </authorList>
    </citation>
    <scope>NUCLEOTIDE SEQUENCE</scope>
    <source>
        <strain evidence="2">Duluth1</strain>
        <tissue evidence="2">Whole animal</tissue>
    </source>
</reference>
<keyword evidence="3" id="KW-1185">Reference proteome</keyword>
<organism evidence="2 3">
    <name type="scientific">Dreissena polymorpha</name>
    <name type="common">Zebra mussel</name>
    <name type="synonym">Mytilus polymorpha</name>
    <dbReference type="NCBI Taxonomy" id="45954"/>
    <lineage>
        <taxon>Eukaryota</taxon>
        <taxon>Metazoa</taxon>
        <taxon>Spiralia</taxon>
        <taxon>Lophotrochozoa</taxon>
        <taxon>Mollusca</taxon>
        <taxon>Bivalvia</taxon>
        <taxon>Autobranchia</taxon>
        <taxon>Heteroconchia</taxon>
        <taxon>Euheterodonta</taxon>
        <taxon>Imparidentia</taxon>
        <taxon>Neoheterodontei</taxon>
        <taxon>Myida</taxon>
        <taxon>Dreissenoidea</taxon>
        <taxon>Dreissenidae</taxon>
        <taxon>Dreissena</taxon>
    </lineage>
</organism>
<evidence type="ECO:0000313" key="2">
    <source>
        <dbReference type="EMBL" id="KAH3810030.1"/>
    </source>
</evidence>
<protein>
    <submittedName>
        <fullName evidence="2">Uncharacterized protein</fullName>
    </submittedName>
</protein>
<dbReference type="EMBL" id="JAIWYP010000006">
    <property type="protein sequence ID" value="KAH3810030.1"/>
    <property type="molecule type" value="Genomic_DNA"/>
</dbReference>
<proteinExistence type="predicted"/>
<evidence type="ECO:0000256" key="1">
    <source>
        <dbReference type="SAM" id="Phobius"/>
    </source>
</evidence>
<keyword evidence="1" id="KW-0472">Membrane</keyword>
<keyword evidence="1" id="KW-0812">Transmembrane</keyword>
<dbReference type="Proteomes" id="UP000828390">
    <property type="component" value="Unassembled WGS sequence"/>
</dbReference>
<feature type="transmembrane region" description="Helical" evidence="1">
    <location>
        <begin position="62"/>
        <end position="82"/>
    </location>
</feature>
<gene>
    <name evidence="2" type="ORF">DPMN_138412</name>
</gene>
<reference evidence="2" key="2">
    <citation type="submission" date="2020-11" db="EMBL/GenBank/DDBJ databases">
        <authorList>
            <person name="McCartney M.A."/>
            <person name="Auch B."/>
            <person name="Kono T."/>
            <person name="Mallez S."/>
            <person name="Becker A."/>
            <person name="Gohl D.M."/>
            <person name="Silverstein K.A.T."/>
            <person name="Koren S."/>
            <person name="Bechman K.B."/>
            <person name="Herman A."/>
            <person name="Abrahante J.E."/>
            <person name="Garbe J."/>
        </authorList>
    </citation>
    <scope>NUCLEOTIDE SEQUENCE</scope>
    <source>
        <strain evidence="2">Duluth1</strain>
        <tissue evidence="2">Whole animal</tissue>
    </source>
</reference>
<dbReference type="AlphaFoldDB" id="A0A9D4G7K0"/>
<evidence type="ECO:0000313" key="3">
    <source>
        <dbReference type="Proteomes" id="UP000828390"/>
    </source>
</evidence>
<sequence length="157" mass="17637">MTVNLENEKSTVTGTVEMLTKKAGTENSITTEIVSVTATHNSITTENNEQGESPTKHDITQISLMIAGPFVLFDIGLIVLIYRKKLLSCLRGKHDRPMYNTNNNSEARNINTNNLTLSNDTSSLMEPVSVRGENGWYICMCNKLDLFYIKQTLYLTR</sequence>